<dbReference type="EMBL" id="MKIO01000040">
    <property type="protein sequence ID" value="OLP53217.1"/>
    <property type="molecule type" value="Genomic_DNA"/>
</dbReference>
<dbReference type="Proteomes" id="UP000186143">
    <property type="component" value="Unassembled WGS sequence"/>
</dbReference>
<reference evidence="2 3" key="1">
    <citation type="submission" date="2016-09" db="EMBL/GenBank/DDBJ databases">
        <title>Rhizobium sp. nov., a novel species isolated from the rice rhizosphere.</title>
        <authorList>
            <person name="Zhao J."/>
            <person name="Zhang X."/>
        </authorList>
    </citation>
    <scope>NUCLEOTIDE SEQUENCE [LARGE SCALE GENOMIC DNA]</scope>
    <source>
        <strain evidence="2 3">MH17</strain>
    </source>
</reference>
<dbReference type="STRING" id="1672749.BJF92_00110"/>
<keyword evidence="1" id="KW-0521">NADP</keyword>
<evidence type="ECO:0000256" key="1">
    <source>
        <dbReference type="ARBA" id="ARBA00022857"/>
    </source>
</evidence>
<dbReference type="SUPFAM" id="SSF53720">
    <property type="entry name" value="ALDH-like"/>
    <property type="match status" value="1"/>
</dbReference>
<organism evidence="2 3">
    <name type="scientific">Xaviernesmea rhizosphaerae</name>
    <dbReference type="NCBI Taxonomy" id="1672749"/>
    <lineage>
        <taxon>Bacteria</taxon>
        <taxon>Pseudomonadati</taxon>
        <taxon>Pseudomonadota</taxon>
        <taxon>Alphaproteobacteria</taxon>
        <taxon>Hyphomicrobiales</taxon>
        <taxon>Rhizobiaceae</taxon>
        <taxon>Rhizobium/Agrobacterium group</taxon>
        <taxon>Xaviernesmea</taxon>
    </lineage>
</organism>
<dbReference type="GO" id="GO:0008218">
    <property type="term" value="P:bioluminescence"/>
    <property type="evidence" value="ECO:0007669"/>
    <property type="project" value="InterPro"/>
</dbReference>
<protein>
    <recommendedName>
        <fullName evidence="4">Acyl-CoA reductase</fullName>
    </recommendedName>
</protein>
<dbReference type="RefSeq" id="WP_075636451.1">
    <property type="nucleotide sequence ID" value="NZ_MKIO01000040.1"/>
</dbReference>
<comment type="caution">
    <text evidence="2">The sequence shown here is derived from an EMBL/GenBank/DDBJ whole genome shotgun (WGS) entry which is preliminary data.</text>
</comment>
<name>A0A1Q9AE32_9HYPH</name>
<dbReference type="GO" id="GO:0003995">
    <property type="term" value="F:acyl-CoA dehydrogenase activity"/>
    <property type="evidence" value="ECO:0007669"/>
    <property type="project" value="InterPro"/>
</dbReference>
<evidence type="ECO:0008006" key="4">
    <source>
        <dbReference type="Google" id="ProtNLM"/>
    </source>
</evidence>
<accession>A0A1Q9AE32</accession>
<dbReference type="InterPro" id="IPR016161">
    <property type="entry name" value="Ald_DH/histidinol_DH"/>
</dbReference>
<gene>
    <name evidence="2" type="ORF">BJF92_00110</name>
</gene>
<dbReference type="OrthoDB" id="580775at2"/>
<proteinExistence type="predicted"/>
<sequence length="401" mass="43791">MKPVPDLPVTLRVGGPLRTIERRPLPPYAPEVLAFLTALSKRLLTAPQTRLHPDIAAFAYWCRPANLARLQRAFGAAHARLGRGLALHIAPANVPVNFAFSFAFGLLAGNANIVRIPDAGHPQAEVICDALAALFADPAHRRVAAMNRLIRYPRSDAITGSLSQIAQARLLWGGDETVSRLRALPVHPRCVDIAFADRYSFCILDADAVLEASDTVLASLVKGFYDDVFLLDQNACSSPHLVLWQGTAKAKAAQARFWPAMTAYLEKSYALAPVHAVDKFVHLCATAIALPEAAASQRHDNFVYRVVLDRLPADIERHRGRNGFFYEHATDDLTCLAGIVEERYQTVTTFGIDRDALVQSIIAQGLSGIDRVVPVGKALDIGVIWDGYDLIGELSRIVHTA</sequence>
<dbReference type="AlphaFoldDB" id="A0A1Q9AE32"/>
<dbReference type="InterPro" id="IPR008670">
    <property type="entry name" value="CoA_reduct_LuxC"/>
</dbReference>
<evidence type="ECO:0000313" key="3">
    <source>
        <dbReference type="Proteomes" id="UP000186143"/>
    </source>
</evidence>
<evidence type="ECO:0000313" key="2">
    <source>
        <dbReference type="EMBL" id="OLP53217.1"/>
    </source>
</evidence>
<dbReference type="Pfam" id="PF05893">
    <property type="entry name" value="LuxC"/>
    <property type="match status" value="1"/>
</dbReference>